<accession>A0AAW3JW61</accession>
<name>A0AAW3JW61_9FIRM</name>
<protein>
    <recommendedName>
        <fullName evidence="2">phosphoglycerate mutase (2,3-diphosphoglycerate-dependent)</fullName>
        <ecNumber evidence="2">5.4.2.11</ecNumber>
    </recommendedName>
</protein>
<dbReference type="Proteomes" id="UP000050833">
    <property type="component" value="Unassembled WGS sequence"/>
</dbReference>
<evidence type="ECO:0000313" key="8">
    <source>
        <dbReference type="EMBL" id="KQC86496.1"/>
    </source>
</evidence>
<dbReference type="InterPro" id="IPR005952">
    <property type="entry name" value="Phosphogly_mut1"/>
</dbReference>
<proteinExistence type="inferred from homology"/>
<feature type="active site" description="Tele-phosphohistidine intermediate" evidence="5">
    <location>
        <position position="7"/>
    </location>
</feature>
<comment type="caution">
    <text evidence="8">The sequence shown here is derived from an EMBL/GenBank/DDBJ whole genome shotgun (WGS) entry which is preliminary data.</text>
</comment>
<dbReference type="GO" id="GO:0006096">
    <property type="term" value="P:glycolytic process"/>
    <property type="evidence" value="ECO:0007669"/>
    <property type="project" value="UniProtKB-KW"/>
</dbReference>
<feature type="binding site" evidence="6">
    <location>
        <begin position="6"/>
        <end position="13"/>
    </location>
    <ligand>
        <name>substrate</name>
    </ligand>
</feature>
<evidence type="ECO:0000256" key="4">
    <source>
        <dbReference type="ARBA" id="ARBA00023235"/>
    </source>
</evidence>
<gene>
    <name evidence="8" type="ORF">APZ18_04755</name>
</gene>
<evidence type="ECO:0000256" key="2">
    <source>
        <dbReference type="ARBA" id="ARBA00012028"/>
    </source>
</evidence>
<dbReference type="InterPro" id="IPR013078">
    <property type="entry name" value="His_Pase_superF_clade-1"/>
</dbReference>
<feature type="binding site" evidence="6">
    <location>
        <position position="56"/>
    </location>
    <ligand>
        <name>substrate</name>
    </ligand>
</feature>
<dbReference type="SUPFAM" id="SSF53254">
    <property type="entry name" value="Phosphoglycerate mutase-like"/>
    <property type="match status" value="1"/>
</dbReference>
<dbReference type="GO" id="GO:0004619">
    <property type="term" value="F:phosphoglycerate mutase activity"/>
    <property type="evidence" value="ECO:0007669"/>
    <property type="project" value="UniProtKB-EC"/>
</dbReference>
<evidence type="ECO:0000256" key="5">
    <source>
        <dbReference type="PIRSR" id="PIRSR613078-1"/>
    </source>
</evidence>
<keyword evidence="9" id="KW-1185">Reference proteome</keyword>
<feature type="active site" description="Proton donor/acceptor" evidence="5">
    <location>
        <position position="80"/>
    </location>
</feature>
<evidence type="ECO:0000313" key="9">
    <source>
        <dbReference type="Proteomes" id="UP000050833"/>
    </source>
</evidence>
<evidence type="ECO:0000256" key="3">
    <source>
        <dbReference type="ARBA" id="ARBA00023152"/>
    </source>
</evidence>
<dbReference type="CDD" id="cd07067">
    <property type="entry name" value="HP_PGM_like"/>
    <property type="match status" value="1"/>
</dbReference>
<dbReference type="EMBL" id="LLKB01000001">
    <property type="protein sequence ID" value="KQC86496.1"/>
    <property type="molecule type" value="Genomic_DNA"/>
</dbReference>
<dbReference type="RefSeq" id="WP_055942074.1">
    <property type="nucleotide sequence ID" value="NZ_JAQDCV010000001.1"/>
</dbReference>
<dbReference type="Pfam" id="PF00300">
    <property type="entry name" value="His_Phos_1"/>
    <property type="match status" value="1"/>
</dbReference>
<evidence type="ECO:0000256" key="6">
    <source>
        <dbReference type="PIRSR" id="PIRSR613078-2"/>
    </source>
</evidence>
<feature type="site" description="Transition state stabilizer" evidence="7">
    <location>
        <position position="156"/>
    </location>
</feature>
<keyword evidence="4" id="KW-0413">Isomerase</keyword>
<dbReference type="PIRSF" id="PIRSF000709">
    <property type="entry name" value="6PFK_2-Ptase"/>
    <property type="match status" value="1"/>
</dbReference>
<evidence type="ECO:0000256" key="1">
    <source>
        <dbReference type="ARBA" id="ARBA00006717"/>
    </source>
</evidence>
<reference evidence="8 9" key="1">
    <citation type="submission" date="2015-10" db="EMBL/GenBank/DDBJ databases">
        <title>Butyribacter intestini gen. nov., sp. nov., a butyric acid-producing bacterium of the family Lachnospiraceae isolated from the human faeces.</title>
        <authorList>
            <person name="Zou Y."/>
            <person name="Xue W."/>
            <person name="Luo G."/>
            <person name="Lv M."/>
        </authorList>
    </citation>
    <scope>NUCLEOTIDE SEQUENCE [LARGE SCALE GENOMIC DNA]</scope>
    <source>
        <strain evidence="8 9">TF01-11</strain>
    </source>
</reference>
<keyword evidence="3" id="KW-0324">Glycolysis</keyword>
<organism evidence="8 9">
    <name type="scientific">Butyribacter intestini</name>
    <dbReference type="NCBI Taxonomy" id="1703332"/>
    <lineage>
        <taxon>Bacteria</taxon>
        <taxon>Bacillati</taxon>
        <taxon>Bacillota</taxon>
        <taxon>Clostridia</taxon>
        <taxon>Lachnospirales</taxon>
        <taxon>Lachnospiraceae</taxon>
        <taxon>Butyribacter</taxon>
    </lineage>
</organism>
<dbReference type="AlphaFoldDB" id="A0AAW3JW61"/>
<dbReference type="EC" id="5.4.2.11" evidence="2"/>
<dbReference type="InterPro" id="IPR029033">
    <property type="entry name" value="His_PPase_superfam"/>
</dbReference>
<comment type="similarity">
    <text evidence="1">Belongs to the phosphoglycerate mutase family. BPG-dependent PGAM subfamily.</text>
</comment>
<dbReference type="PANTHER" id="PTHR11931">
    <property type="entry name" value="PHOSPHOGLYCERATE MUTASE"/>
    <property type="match status" value="1"/>
</dbReference>
<dbReference type="SMART" id="SM00855">
    <property type="entry name" value="PGAM"/>
    <property type="match status" value="1"/>
</dbReference>
<evidence type="ECO:0000256" key="7">
    <source>
        <dbReference type="PIRSR" id="PIRSR613078-3"/>
    </source>
</evidence>
<sequence length="189" mass="21414">MLYIMRHGKTDWNEQHKLQGRTDIPLNDDGIKMAEAAALKYKDVHFDICYCSPLKRAKKTAEILLAGRDIPIISDDRLVEMSFGKYEGVKSSFSTDANKLKSSDSQVNILFEAPEKYQAPDDGETFEELFKRTGNFLDEVVMQKLEEGKDVLIVGHGAMNSSIVCRIKNIGLDRFWSAGIENCKLMKLM</sequence>
<dbReference type="Gene3D" id="3.40.50.1240">
    <property type="entry name" value="Phosphoglycerate mutase-like"/>
    <property type="match status" value="1"/>
</dbReference>